<evidence type="ECO:0000256" key="1">
    <source>
        <dbReference type="ARBA" id="ARBA00022723"/>
    </source>
</evidence>
<sequence length="469" mass="51985">MSEVSFQRLLHAVQAVNNIHLQSLNNDTSSSSAAVSVSSLDLCSLASPDPAASQALPVASHVHDKSLDCSPLDTSGGLTGSQGLLDAQKLVEESKALLVPGALLRGDINIPGMSSAAAANGLTEDGSRAPYELEVVKIEIDELGHQVLVGRHAAYGDEQLCELSVQQEGDQVRLEYADAETLCSGTFDFSNRKIVGTVRQLLQGMDNFFVTSEEISHTFCLHFPSDTPQSAKLRVDMKRARQERMKALTGFVEQWKGTIPSRYKDEMHQMGLVAEEFLTDAVDYAEEICAMMRRQAAILQRLTFDSKKERRKTLESLAEKVYELSTALPDSQISMNVLWSQMIKVQHRLEFSFARLEQALTNASIRVTRETVQTICKKNVEHAPGEEACCMICLVELDDRSTDFQLPCNHVFHEECLLKWLHTHNTCPNCRCVLENEEDVDVKSVQEVSSAESVDESNLDQDTLSCAMK</sequence>
<dbReference type="KEGG" id="gtt:GUITHDRAFT_101288"/>
<keyword evidence="3" id="KW-0862">Zinc</keyword>
<accession>L1JWW4</accession>
<dbReference type="PaxDb" id="55529-EKX52837"/>
<dbReference type="InterPro" id="IPR011016">
    <property type="entry name" value="Znf_RING-CH"/>
</dbReference>
<proteinExistence type="predicted"/>
<dbReference type="GO" id="GO:0008270">
    <property type="term" value="F:zinc ion binding"/>
    <property type="evidence" value="ECO:0007669"/>
    <property type="project" value="UniProtKB-KW"/>
</dbReference>
<evidence type="ECO:0000313" key="6">
    <source>
        <dbReference type="EMBL" id="EKX52837.1"/>
    </source>
</evidence>
<dbReference type="InterPro" id="IPR052788">
    <property type="entry name" value="RING-type_E3_ligase_ATL"/>
</dbReference>
<evidence type="ECO:0000313" key="7">
    <source>
        <dbReference type="EnsemblProtists" id="EKX52837"/>
    </source>
</evidence>
<dbReference type="EMBL" id="JH992971">
    <property type="protein sequence ID" value="EKX52837.1"/>
    <property type="molecule type" value="Genomic_DNA"/>
</dbReference>
<reference evidence="7" key="3">
    <citation type="submission" date="2016-03" db="UniProtKB">
        <authorList>
            <consortium name="EnsemblProtists"/>
        </authorList>
    </citation>
    <scope>IDENTIFICATION</scope>
</reference>
<protein>
    <recommendedName>
        <fullName evidence="5">RING-type domain-containing protein</fullName>
    </recommendedName>
</protein>
<dbReference type="STRING" id="905079.L1JWW4"/>
<dbReference type="Proteomes" id="UP000011087">
    <property type="component" value="Unassembled WGS sequence"/>
</dbReference>
<dbReference type="Gene3D" id="3.30.40.10">
    <property type="entry name" value="Zinc/RING finger domain, C3HC4 (zinc finger)"/>
    <property type="match status" value="1"/>
</dbReference>
<gene>
    <name evidence="6" type="ORF">GUITHDRAFT_101288</name>
</gene>
<dbReference type="PANTHER" id="PTHR45798:SF97">
    <property type="entry name" value="ALCOHOL-SENSITIVE RING FINGER PROTEIN 1"/>
    <property type="match status" value="1"/>
</dbReference>
<dbReference type="GeneID" id="17309606"/>
<keyword evidence="8" id="KW-1185">Reference proteome</keyword>
<name>L1JWW4_GUITC</name>
<dbReference type="OrthoDB" id="21204at2759"/>
<evidence type="ECO:0000313" key="8">
    <source>
        <dbReference type="Proteomes" id="UP000011087"/>
    </source>
</evidence>
<dbReference type="InterPro" id="IPR001841">
    <property type="entry name" value="Znf_RING"/>
</dbReference>
<dbReference type="SMART" id="SM00744">
    <property type="entry name" value="RINGv"/>
    <property type="match status" value="1"/>
</dbReference>
<dbReference type="Pfam" id="PF13639">
    <property type="entry name" value="zf-RING_2"/>
    <property type="match status" value="1"/>
</dbReference>
<reference evidence="6 8" key="1">
    <citation type="journal article" date="2012" name="Nature">
        <title>Algal genomes reveal evolutionary mosaicism and the fate of nucleomorphs.</title>
        <authorList>
            <consortium name="DOE Joint Genome Institute"/>
            <person name="Curtis B.A."/>
            <person name="Tanifuji G."/>
            <person name="Burki F."/>
            <person name="Gruber A."/>
            <person name="Irimia M."/>
            <person name="Maruyama S."/>
            <person name="Arias M.C."/>
            <person name="Ball S.G."/>
            <person name="Gile G.H."/>
            <person name="Hirakawa Y."/>
            <person name="Hopkins J.F."/>
            <person name="Kuo A."/>
            <person name="Rensing S.A."/>
            <person name="Schmutz J."/>
            <person name="Symeonidi A."/>
            <person name="Elias M."/>
            <person name="Eveleigh R.J."/>
            <person name="Herman E.K."/>
            <person name="Klute M.J."/>
            <person name="Nakayama T."/>
            <person name="Obornik M."/>
            <person name="Reyes-Prieto A."/>
            <person name="Armbrust E.V."/>
            <person name="Aves S.J."/>
            <person name="Beiko R.G."/>
            <person name="Coutinho P."/>
            <person name="Dacks J.B."/>
            <person name="Durnford D.G."/>
            <person name="Fast N.M."/>
            <person name="Green B.R."/>
            <person name="Grisdale C.J."/>
            <person name="Hempel F."/>
            <person name="Henrissat B."/>
            <person name="Hoppner M.P."/>
            <person name="Ishida K."/>
            <person name="Kim E."/>
            <person name="Koreny L."/>
            <person name="Kroth P.G."/>
            <person name="Liu Y."/>
            <person name="Malik S.B."/>
            <person name="Maier U.G."/>
            <person name="McRose D."/>
            <person name="Mock T."/>
            <person name="Neilson J.A."/>
            <person name="Onodera N.T."/>
            <person name="Poole A.M."/>
            <person name="Pritham E.J."/>
            <person name="Richards T.A."/>
            <person name="Rocap G."/>
            <person name="Roy S.W."/>
            <person name="Sarai C."/>
            <person name="Schaack S."/>
            <person name="Shirato S."/>
            <person name="Slamovits C.H."/>
            <person name="Spencer D.F."/>
            <person name="Suzuki S."/>
            <person name="Worden A.Z."/>
            <person name="Zauner S."/>
            <person name="Barry K."/>
            <person name="Bell C."/>
            <person name="Bharti A.K."/>
            <person name="Crow J.A."/>
            <person name="Grimwood J."/>
            <person name="Kramer R."/>
            <person name="Lindquist E."/>
            <person name="Lucas S."/>
            <person name="Salamov A."/>
            <person name="McFadden G.I."/>
            <person name="Lane C.E."/>
            <person name="Keeling P.J."/>
            <person name="Gray M.W."/>
            <person name="Grigoriev I.V."/>
            <person name="Archibald J.M."/>
        </authorList>
    </citation>
    <scope>NUCLEOTIDE SEQUENCE</scope>
    <source>
        <strain evidence="6 8">CCMP2712</strain>
    </source>
</reference>
<keyword evidence="2 4" id="KW-0863">Zinc-finger</keyword>
<dbReference type="HOGENOM" id="CLU_583244_0_0_1"/>
<dbReference type="PANTHER" id="PTHR45798">
    <property type="entry name" value="RING-H2 FINGER PROTEIN ATL61-RELATED-RELATED"/>
    <property type="match status" value="1"/>
</dbReference>
<dbReference type="CDD" id="cd16454">
    <property type="entry name" value="RING-H2_PA-TM-RING"/>
    <property type="match status" value="1"/>
</dbReference>
<dbReference type="SMART" id="SM00184">
    <property type="entry name" value="RING"/>
    <property type="match status" value="1"/>
</dbReference>
<dbReference type="InterPro" id="IPR013083">
    <property type="entry name" value="Znf_RING/FYVE/PHD"/>
</dbReference>
<evidence type="ECO:0000256" key="2">
    <source>
        <dbReference type="ARBA" id="ARBA00022771"/>
    </source>
</evidence>
<keyword evidence="1" id="KW-0479">Metal-binding</keyword>
<dbReference type="OMA" id="HMECVAQ"/>
<organism evidence="6">
    <name type="scientific">Guillardia theta (strain CCMP2712)</name>
    <name type="common">Cryptophyte</name>
    <dbReference type="NCBI Taxonomy" id="905079"/>
    <lineage>
        <taxon>Eukaryota</taxon>
        <taxon>Cryptophyceae</taxon>
        <taxon>Pyrenomonadales</taxon>
        <taxon>Geminigeraceae</taxon>
        <taxon>Guillardia</taxon>
    </lineage>
</organism>
<dbReference type="eggNOG" id="KOG0800">
    <property type="taxonomic scope" value="Eukaryota"/>
</dbReference>
<evidence type="ECO:0000256" key="3">
    <source>
        <dbReference type="ARBA" id="ARBA00022833"/>
    </source>
</evidence>
<feature type="domain" description="RING-type" evidence="5">
    <location>
        <begin position="390"/>
        <end position="431"/>
    </location>
</feature>
<dbReference type="SUPFAM" id="SSF57850">
    <property type="entry name" value="RING/U-box"/>
    <property type="match status" value="1"/>
</dbReference>
<evidence type="ECO:0000256" key="4">
    <source>
        <dbReference type="PROSITE-ProRule" id="PRU00175"/>
    </source>
</evidence>
<dbReference type="RefSeq" id="XP_005839817.1">
    <property type="nucleotide sequence ID" value="XM_005839760.1"/>
</dbReference>
<evidence type="ECO:0000259" key="5">
    <source>
        <dbReference type="PROSITE" id="PS50089"/>
    </source>
</evidence>
<dbReference type="EnsemblProtists" id="EKX52837">
    <property type="protein sequence ID" value="EKX52837"/>
    <property type="gene ID" value="GUITHDRAFT_101288"/>
</dbReference>
<dbReference type="PROSITE" id="PS50089">
    <property type="entry name" value="ZF_RING_2"/>
    <property type="match status" value="1"/>
</dbReference>
<reference evidence="8" key="2">
    <citation type="submission" date="2012-11" db="EMBL/GenBank/DDBJ databases">
        <authorList>
            <person name="Kuo A."/>
            <person name="Curtis B.A."/>
            <person name="Tanifuji G."/>
            <person name="Burki F."/>
            <person name="Gruber A."/>
            <person name="Irimia M."/>
            <person name="Maruyama S."/>
            <person name="Arias M.C."/>
            <person name="Ball S.G."/>
            <person name="Gile G.H."/>
            <person name="Hirakawa Y."/>
            <person name="Hopkins J.F."/>
            <person name="Rensing S.A."/>
            <person name="Schmutz J."/>
            <person name="Symeonidi A."/>
            <person name="Elias M."/>
            <person name="Eveleigh R.J."/>
            <person name="Herman E.K."/>
            <person name="Klute M.J."/>
            <person name="Nakayama T."/>
            <person name="Obornik M."/>
            <person name="Reyes-Prieto A."/>
            <person name="Armbrust E.V."/>
            <person name="Aves S.J."/>
            <person name="Beiko R.G."/>
            <person name="Coutinho P."/>
            <person name="Dacks J.B."/>
            <person name="Durnford D.G."/>
            <person name="Fast N.M."/>
            <person name="Green B.R."/>
            <person name="Grisdale C."/>
            <person name="Hempe F."/>
            <person name="Henrissat B."/>
            <person name="Hoppner M.P."/>
            <person name="Ishida K.-I."/>
            <person name="Kim E."/>
            <person name="Koreny L."/>
            <person name="Kroth P.G."/>
            <person name="Liu Y."/>
            <person name="Malik S.-B."/>
            <person name="Maier U.G."/>
            <person name="McRose D."/>
            <person name="Mock T."/>
            <person name="Neilson J.A."/>
            <person name="Onodera N.T."/>
            <person name="Poole A.M."/>
            <person name="Pritham E.J."/>
            <person name="Richards T.A."/>
            <person name="Rocap G."/>
            <person name="Roy S.W."/>
            <person name="Sarai C."/>
            <person name="Schaack S."/>
            <person name="Shirato S."/>
            <person name="Slamovits C.H."/>
            <person name="Spencer D.F."/>
            <person name="Suzuki S."/>
            <person name="Worden A.Z."/>
            <person name="Zauner S."/>
            <person name="Barry K."/>
            <person name="Bell C."/>
            <person name="Bharti A.K."/>
            <person name="Crow J.A."/>
            <person name="Grimwood J."/>
            <person name="Kramer R."/>
            <person name="Lindquist E."/>
            <person name="Lucas S."/>
            <person name="Salamov A."/>
            <person name="McFadden G.I."/>
            <person name="Lane C.E."/>
            <person name="Keeling P.J."/>
            <person name="Gray M.W."/>
            <person name="Grigoriev I.V."/>
            <person name="Archibald J.M."/>
        </authorList>
    </citation>
    <scope>NUCLEOTIDE SEQUENCE</scope>
    <source>
        <strain evidence="8">CCMP2712</strain>
    </source>
</reference>
<dbReference type="AlphaFoldDB" id="L1JWW4"/>